<reference evidence="3 4" key="1">
    <citation type="journal article" date="2015" name="Genome Biol. Evol.">
        <title>Phylogenomic analyses indicate that early fungi evolved digesting cell walls of algal ancestors of land plants.</title>
        <authorList>
            <person name="Chang Y."/>
            <person name="Wang S."/>
            <person name="Sekimoto S."/>
            <person name="Aerts A.L."/>
            <person name="Choi C."/>
            <person name="Clum A."/>
            <person name="LaButti K.M."/>
            <person name="Lindquist E.A."/>
            <person name="Yee Ngan C."/>
            <person name="Ohm R.A."/>
            <person name="Salamov A.A."/>
            <person name="Grigoriev I.V."/>
            <person name="Spatafora J.W."/>
            <person name="Berbee M.L."/>
        </authorList>
    </citation>
    <scope>NUCLEOTIDE SEQUENCE [LARGE SCALE GENOMIC DNA]</scope>
    <source>
        <strain evidence="3 4">JEL478</strain>
    </source>
</reference>
<keyword evidence="2" id="KW-0812">Transmembrane</keyword>
<dbReference type="AlphaFoldDB" id="A0A139A065"/>
<feature type="transmembrane region" description="Helical" evidence="2">
    <location>
        <begin position="135"/>
        <end position="152"/>
    </location>
</feature>
<protein>
    <submittedName>
        <fullName evidence="3">Uncharacterized protein</fullName>
    </submittedName>
</protein>
<dbReference type="Proteomes" id="UP000070544">
    <property type="component" value="Unassembled WGS sequence"/>
</dbReference>
<evidence type="ECO:0000256" key="1">
    <source>
        <dbReference type="SAM" id="MobiDB-lite"/>
    </source>
</evidence>
<accession>A0A139A065</accession>
<evidence type="ECO:0000256" key="2">
    <source>
        <dbReference type="SAM" id="Phobius"/>
    </source>
</evidence>
<feature type="transmembrane region" description="Helical" evidence="2">
    <location>
        <begin position="71"/>
        <end position="92"/>
    </location>
</feature>
<evidence type="ECO:0000313" key="4">
    <source>
        <dbReference type="Proteomes" id="UP000070544"/>
    </source>
</evidence>
<evidence type="ECO:0000313" key="3">
    <source>
        <dbReference type="EMBL" id="KXS09753.1"/>
    </source>
</evidence>
<feature type="region of interest" description="Disordered" evidence="1">
    <location>
        <begin position="233"/>
        <end position="269"/>
    </location>
</feature>
<sequence>MIMLWSTVNGYDPLSVHSPERQNHERLLAASNIICATLMVLWGHARSLEQVAEDCSLGAERYLNSSKIGAAYFRIGINFFQALGMIAITLHLSSKQIKNHRTISVTRRQSGLHQRSGKDALPSLVSPAAQSIGRMMFMSIMFVVFVAFNMIPDVKFALSGGVVEPSITAFQIGQRISPGALVGICLFLILGTTEKSRTYYLPPLRRMARFLHLLPPRSPSVCSSSLNPATQQYSNNTIPRSIRGRSPSDLDSSRKASLVHASRRPSMAVIQQRERSGADLLTVSDSAHASASLGASTAVPAGVGARRKSANLSLGLDAIPAFAGGEDRPAVLASVVFSTSPLTTPKGDIGDEEKRLGWTAPVVTPGRGRSGSSGGDSETGRERSSSGSKGSSAG</sequence>
<keyword evidence="2" id="KW-1133">Transmembrane helix</keyword>
<organism evidence="3 4">
    <name type="scientific">Gonapodya prolifera (strain JEL478)</name>
    <name type="common">Monoblepharis prolifera</name>
    <dbReference type="NCBI Taxonomy" id="1344416"/>
    <lineage>
        <taxon>Eukaryota</taxon>
        <taxon>Fungi</taxon>
        <taxon>Fungi incertae sedis</taxon>
        <taxon>Chytridiomycota</taxon>
        <taxon>Chytridiomycota incertae sedis</taxon>
        <taxon>Monoblepharidomycetes</taxon>
        <taxon>Monoblepharidales</taxon>
        <taxon>Gonapodyaceae</taxon>
        <taxon>Gonapodya</taxon>
    </lineage>
</organism>
<name>A0A139A065_GONPJ</name>
<keyword evidence="4" id="KW-1185">Reference proteome</keyword>
<keyword evidence="2" id="KW-0472">Membrane</keyword>
<proteinExistence type="predicted"/>
<feature type="transmembrane region" description="Helical" evidence="2">
    <location>
        <begin position="172"/>
        <end position="190"/>
    </location>
</feature>
<gene>
    <name evidence="3" type="ORF">M427DRAFT_75007</name>
</gene>
<dbReference type="EMBL" id="KQ965850">
    <property type="protein sequence ID" value="KXS09753.1"/>
    <property type="molecule type" value="Genomic_DNA"/>
</dbReference>
<feature type="compositionally biased region" description="Low complexity" evidence="1">
    <location>
        <begin position="385"/>
        <end position="394"/>
    </location>
</feature>
<feature type="region of interest" description="Disordered" evidence="1">
    <location>
        <begin position="341"/>
        <end position="394"/>
    </location>
</feature>